<dbReference type="SUPFAM" id="SSF82895">
    <property type="entry name" value="TSP-1 type 1 repeat"/>
    <property type="match status" value="1"/>
</dbReference>
<evidence type="ECO:0000313" key="2">
    <source>
        <dbReference type="EMBL" id="VDH90627.1"/>
    </source>
</evidence>
<organism evidence="2 3">
    <name type="scientific">Mytilus galloprovincialis</name>
    <name type="common">Mediterranean mussel</name>
    <dbReference type="NCBI Taxonomy" id="29158"/>
    <lineage>
        <taxon>Eukaryota</taxon>
        <taxon>Metazoa</taxon>
        <taxon>Spiralia</taxon>
        <taxon>Lophotrochozoa</taxon>
        <taxon>Mollusca</taxon>
        <taxon>Bivalvia</taxon>
        <taxon>Autobranchia</taxon>
        <taxon>Pteriomorphia</taxon>
        <taxon>Mytilida</taxon>
        <taxon>Mytiloidea</taxon>
        <taxon>Mytilidae</taxon>
        <taxon>Mytilinae</taxon>
        <taxon>Mytilus</taxon>
    </lineage>
</organism>
<name>A0A8B6BIB0_MYTGA</name>
<dbReference type="OrthoDB" id="6273859at2759"/>
<dbReference type="Proteomes" id="UP000596742">
    <property type="component" value="Unassembled WGS sequence"/>
</dbReference>
<keyword evidence="3" id="KW-1185">Reference proteome</keyword>
<evidence type="ECO:0000256" key="1">
    <source>
        <dbReference type="SAM" id="MobiDB-lite"/>
    </source>
</evidence>
<gene>
    <name evidence="2" type="ORF">MGAL_10B040886</name>
</gene>
<dbReference type="AlphaFoldDB" id="A0A8B6BIB0"/>
<dbReference type="EMBL" id="UYJE01000156">
    <property type="protein sequence ID" value="VDH90627.1"/>
    <property type="molecule type" value="Genomic_DNA"/>
</dbReference>
<dbReference type="InterPro" id="IPR036383">
    <property type="entry name" value="TSP1_rpt_sf"/>
</dbReference>
<reference evidence="2" key="1">
    <citation type="submission" date="2018-11" db="EMBL/GenBank/DDBJ databases">
        <authorList>
            <person name="Alioto T."/>
            <person name="Alioto T."/>
        </authorList>
    </citation>
    <scope>NUCLEOTIDE SEQUENCE</scope>
</reference>
<proteinExistence type="predicted"/>
<protein>
    <submittedName>
        <fullName evidence="2">Uncharacterized protein</fullName>
    </submittedName>
</protein>
<feature type="region of interest" description="Disordered" evidence="1">
    <location>
        <begin position="75"/>
        <end position="134"/>
    </location>
</feature>
<sequence length="134" mass="14696">MLIFTEYDFIINSVFFYIQTVDGGWSHWENSTCSVTRGDGTVISNRECNNPVPSGGGKNWSGVSIDTDSCNLGECPESCTSSEKKSDNKSGIGSDNKSGKLSDNKSGTKRNGKNGKKEKRQKRKGKKANRNGRY</sequence>
<accession>A0A8B6BIB0</accession>
<dbReference type="PROSITE" id="PS50092">
    <property type="entry name" value="TSP1"/>
    <property type="match status" value="1"/>
</dbReference>
<comment type="caution">
    <text evidence="2">The sequence shown here is derived from an EMBL/GenBank/DDBJ whole genome shotgun (WGS) entry which is preliminary data.</text>
</comment>
<dbReference type="Gene3D" id="2.20.100.10">
    <property type="entry name" value="Thrombospondin type-1 (TSP1) repeat"/>
    <property type="match status" value="1"/>
</dbReference>
<dbReference type="InterPro" id="IPR000884">
    <property type="entry name" value="TSP1_rpt"/>
</dbReference>
<evidence type="ECO:0000313" key="3">
    <source>
        <dbReference type="Proteomes" id="UP000596742"/>
    </source>
</evidence>
<feature type="compositionally biased region" description="Basic residues" evidence="1">
    <location>
        <begin position="107"/>
        <end position="134"/>
    </location>
</feature>